<reference evidence="2 3" key="1">
    <citation type="submission" date="2020-04" db="EMBL/GenBank/DDBJ databases">
        <title>Knoellia sp. isolate from air conditioner.</title>
        <authorList>
            <person name="Chea S."/>
            <person name="Kim D.-U."/>
        </authorList>
    </citation>
    <scope>NUCLEOTIDE SEQUENCE [LARGE SCALE GENOMIC DNA]</scope>
    <source>
        <strain evidence="2 3">DB2414S</strain>
    </source>
</reference>
<feature type="compositionally biased region" description="Basic and acidic residues" evidence="1">
    <location>
        <begin position="630"/>
        <end position="651"/>
    </location>
</feature>
<name>A0A849HGQ7_9MICO</name>
<keyword evidence="3" id="KW-1185">Reference proteome</keyword>
<dbReference type="PANTHER" id="PTHR30032">
    <property type="entry name" value="N-ACETYLMURAMOYL-L-ALANINE AMIDASE-RELATED"/>
    <property type="match status" value="1"/>
</dbReference>
<feature type="compositionally biased region" description="Low complexity" evidence="1">
    <location>
        <begin position="610"/>
        <end position="619"/>
    </location>
</feature>
<dbReference type="PANTHER" id="PTHR30032:SF8">
    <property type="entry name" value="GERMINATION-SPECIFIC N-ACETYLMURAMOYL-L-ALANINE AMIDASE"/>
    <property type="match status" value="1"/>
</dbReference>
<evidence type="ECO:0000313" key="3">
    <source>
        <dbReference type="Proteomes" id="UP000588586"/>
    </source>
</evidence>
<protein>
    <recommendedName>
        <fullName evidence="4">Cell wall-binding repeat-containing protein</fullName>
    </recommendedName>
</protein>
<feature type="region of interest" description="Disordered" evidence="1">
    <location>
        <begin position="608"/>
        <end position="658"/>
    </location>
</feature>
<dbReference type="AlphaFoldDB" id="A0A849HGQ7"/>
<organism evidence="2 3">
    <name type="scientific">Knoellia koreensis</name>
    <dbReference type="NCBI Taxonomy" id="2730921"/>
    <lineage>
        <taxon>Bacteria</taxon>
        <taxon>Bacillati</taxon>
        <taxon>Actinomycetota</taxon>
        <taxon>Actinomycetes</taxon>
        <taxon>Micrococcales</taxon>
        <taxon>Intrasporangiaceae</taxon>
        <taxon>Knoellia</taxon>
    </lineage>
</organism>
<dbReference type="EMBL" id="JABEPQ010000002">
    <property type="protein sequence ID" value="NNM46379.1"/>
    <property type="molecule type" value="Genomic_DNA"/>
</dbReference>
<evidence type="ECO:0008006" key="4">
    <source>
        <dbReference type="Google" id="ProtNLM"/>
    </source>
</evidence>
<dbReference type="InterPro" id="IPR051922">
    <property type="entry name" value="Bact_Sporulation_Assoc"/>
</dbReference>
<dbReference type="Proteomes" id="UP000588586">
    <property type="component" value="Unassembled WGS sequence"/>
</dbReference>
<evidence type="ECO:0000256" key="1">
    <source>
        <dbReference type="SAM" id="MobiDB-lite"/>
    </source>
</evidence>
<comment type="caution">
    <text evidence="2">The sequence shown here is derived from an EMBL/GenBank/DDBJ whole genome shotgun (WGS) entry which is preliminary data.</text>
</comment>
<dbReference type="Gene3D" id="3.40.50.12090">
    <property type="match status" value="2"/>
</dbReference>
<dbReference type="RefSeq" id="WP_171243487.1">
    <property type="nucleotide sequence ID" value="NZ_JABEPQ010000002.1"/>
</dbReference>
<evidence type="ECO:0000313" key="2">
    <source>
        <dbReference type="EMBL" id="NNM46379.1"/>
    </source>
</evidence>
<sequence length="658" mass="67340">MDGEITVAAVKVDDPKTGVLRTFKRDGSPVTYATTWAGVDSRWAPGGDKLLTTATQGFDTTAIGPNAPEYVYSQRYGTSHNWSPYGESSTVASTVIGNTPYTSRAYWQVRNTTQVLSPATASDPGAGAPLPSGDGYVVDIAGGGTGARDLGMVEASFPVWANPSLNAPSSAPTALGYSALDAHDAAISNDGTLAFVGTSGDGPAIFVDEGTGPVAVAPLTTACAGQRPAFAPSGRSIAYIAPVAGDCTSTELRVLAKSGNTFVGGTDAKVTDSQTGAPAGMTFANPSWRPRTPAAEKVRLGGKDRVATAVAVSRYGWPDGSQGAILASSTAFPDALVGGPLAGAMGAPLLTTPTKMLDSRVLAELKRLMPATRDRFVYIVGGTGAVSSSVQKTLESNGFGVVRLGASDRFGTSVAVAKELDAGYTDFPLPRNTVFLANGMTFPDALSAGPAATGYFAPVLLSNGTKVPAVVNNYVSGRSQIRKVNAVGGSAATAMRSFGAKAGVAATGADRYETSAVVAQTWFPDGAVVGYASGENFPDAVTGGAFMSNWYGPLMLVRSATVPSPVGSTALAYRASTDQTVTFGGTGVISTTVQNTVASRAGTQTAVWGPTTPVVNNPVYPVPPAAKGTARTDRPGTPDQRGNRLRPDTQDFRSANQR</sequence>
<proteinExistence type="predicted"/>
<accession>A0A849HGQ7</accession>
<dbReference type="Pfam" id="PF04122">
    <property type="entry name" value="CW_binding_2"/>
    <property type="match status" value="3"/>
</dbReference>
<dbReference type="InterPro" id="IPR007253">
    <property type="entry name" value="Cell_wall-bd_2"/>
</dbReference>
<gene>
    <name evidence="2" type="ORF">HJG52_10215</name>
</gene>